<dbReference type="RefSeq" id="WP_055682520.1">
    <property type="nucleotide sequence ID" value="NZ_CXPG01000017.1"/>
</dbReference>
<keyword evidence="4" id="KW-0547">Nucleotide-binding</keyword>
<dbReference type="Proteomes" id="UP000048908">
    <property type="component" value="Unassembled WGS sequence"/>
</dbReference>
<dbReference type="AlphaFoldDB" id="A0A0M6XPJ0"/>
<proteinExistence type="predicted"/>
<dbReference type="STRING" id="282197.SAMN04488517_11355"/>
<dbReference type="GO" id="GO:0004673">
    <property type="term" value="F:protein histidine kinase activity"/>
    <property type="evidence" value="ECO:0007669"/>
    <property type="project" value="UniProtKB-EC"/>
</dbReference>
<keyword evidence="5" id="KW-0418">Kinase</keyword>
<evidence type="ECO:0000313" key="9">
    <source>
        <dbReference type="EMBL" id="CTQ33070.1"/>
    </source>
</evidence>
<keyword evidence="7" id="KW-0902">Two-component regulatory system</keyword>
<dbReference type="Pfam" id="PF02518">
    <property type="entry name" value="HATPase_c"/>
    <property type="match status" value="1"/>
</dbReference>
<evidence type="ECO:0000256" key="6">
    <source>
        <dbReference type="ARBA" id="ARBA00022840"/>
    </source>
</evidence>
<accession>A0A0M6XPJ0</accession>
<evidence type="ECO:0000256" key="4">
    <source>
        <dbReference type="ARBA" id="ARBA00022741"/>
    </source>
</evidence>
<dbReference type="Gene3D" id="3.30.565.10">
    <property type="entry name" value="Histidine kinase-like ATPase, C-terminal domain"/>
    <property type="match status" value="1"/>
</dbReference>
<dbReference type="OrthoDB" id="7568856at2"/>
<dbReference type="InterPro" id="IPR004358">
    <property type="entry name" value="Sig_transdc_His_kin-like_C"/>
</dbReference>
<comment type="catalytic activity">
    <reaction evidence="1">
        <text>ATP + protein L-histidine = ADP + protein N-phospho-L-histidine.</text>
        <dbReference type="EC" id="2.7.13.3"/>
    </reaction>
</comment>
<organism evidence="9 10">
    <name type="scientific">Jannaschia rubra</name>
    <dbReference type="NCBI Taxonomy" id="282197"/>
    <lineage>
        <taxon>Bacteria</taxon>
        <taxon>Pseudomonadati</taxon>
        <taxon>Pseudomonadota</taxon>
        <taxon>Alphaproteobacteria</taxon>
        <taxon>Rhodobacterales</taxon>
        <taxon>Roseobacteraceae</taxon>
        <taxon>Jannaschia</taxon>
    </lineage>
</organism>
<keyword evidence="10" id="KW-1185">Reference proteome</keyword>
<keyword evidence="3 9" id="KW-0808">Transferase</keyword>
<dbReference type="InterPro" id="IPR036890">
    <property type="entry name" value="HATPase_C_sf"/>
</dbReference>
<keyword evidence="6" id="KW-0067">ATP-binding</keyword>
<dbReference type="PROSITE" id="PS50109">
    <property type="entry name" value="HIS_KIN"/>
    <property type="match status" value="1"/>
</dbReference>
<dbReference type="PANTHER" id="PTHR43065">
    <property type="entry name" value="SENSOR HISTIDINE KINASE"/>
    <property type="match status" value="1"/>
</dbReference>
<gene>
    <name evidence="9" type="primary">dctB_2</name>
    <name evidence="9" type="ORF">JAN5088_01846</name>
</gene>
<name>A0A0M6XPJ0_9RHOB</name>
<evidence type="ECO:0000256" key="3">
    <source>
        <dbReference type="ARBA" id="ARBA00022679"/>
    </source>
</evidence>
<dbReference type="InterPro" id="IPR003594">
    <property type="entry name" value="HATPase_dom"/>
</dbReference>
<dbReference type="GO" id="GO:0005524">
    <property type="term" value="F:ATP binding"/>
    <property type="evidence" value="ECO:0007669"/>
    <property type="project" value="UniProtKB-KW"/>
</dbReference>
<dbReference type="EMBL" id="CXPG01000017">
    <property type="protein sequence ID" value="CTQ33070.1"/>
    <property type="molecule type" value="Genomic_DNA"/>
</dbReference>
<evidence type="ECO:0000256" key="5">
    <source>
        <dbReference type="ARBA" id="ARBA00022777"/>
    </source>
</evidence>
<evidence type="ECO:0000256" key="7">
    <source>
        <dbReference type="ARBA" id="ARBA00023012"/>
    </source>
</evidence>
<feature type="domain" description="Histidine kinase" evidence="8">
    <location>
        <begin position="34"/>
        <end position="198"/>
    </location>
</feature>
<dbReference type="GO" id="GO:0000160">
    <property type="term" value="P:phosphorelay signal transduction system"/>
    <property type="evidence" value="ECO:0007669"/>
    <property type="project" value="UniProtKB-KW"/>
</dbReference>
<dbReference type="PANTHER" id="PTHR43065:SF46">
    <property type="entry name" value="C4-DICARBOXYLATE TRANSPORT SENSOR PROTEIN DCTB"/>
    <property type="match status" value="1"/>
</dbReference>
<dbReference type="EC" id="2.7.13.3" evidence="2"/>
<dbReference type="InterPro" id="IPR005467">
    <property type="entry name" value="His_kinase_dom"/>
</dbReference>
<reference evidence="9 10" key="1">
    <citation type="submission" date="2015-07" db="EMBL/GenBank/DDBJ databases">
        <authorList>
            <person name="Noorani M."/>
        </authorList>
    </citation>
    <scope>NUCLEOTIDE SEQUENCE [LARGE SCALE GENOMIC DNA]</scope>
    <source>
        <strain evidence="9 10">CECT 5088</strain>
    </source>
</reference>
<sequence>MLDNAGLIAGAFLALRNPEGRGNNLGRVDDLAVRMGRIIRNLSAFARAEPQPADPTDLAQVIGAALEITETRRREAGVQIRLDLPAYPVIAMGGEMRPGQVVANLIAKAVDAVAGRDDARLTVTLRSDPPRITVRDTGSGLANPAEIFDPVYTTKEMGVELGLGLPIDYGIVSGFGRTIRGRNTGEGAEFTVELLPTPQGIAA</sequence>
<evidence type="ECO:0000313" key="10">
    <source>
        <dbReference type="Proteomes" id="UP000048908"/>
    </source>
</evidence>
<dbReference type="PRINTS" id="PR00344">
    <property type="entry name" value="BCTRLSENSOR"/>
</dbReference>
<evidence type="ECO:0000256" key="1">
    <source>
        <dbReference type="ARBA" id="ARBA00000085"/>
    </source>
</evidence>
<dbReference type="SUPFAM" id="SSF55874">
    <property type="entry name" value="ATPase domain of HSP90 chaperone/DNA topoisomerase II/histidine kinase"/>
    <property type="match status" value="1"/>
</dbReference>
<protein>
    <recommendedName>
        <fullName evidence="2">histidine kinase</fullName>
        <ecNumber evidence="2">2.7.13.3</ecNumber>
    </recommendedName>
</protein>
<evidence type="ECO:0000256" key="2">
    <source>
        <dbReference type="ARBA" id="ARBA00012438"/>
    </source>
</evidence>
<evidence type="ECO:0000259" key="8">
    <source>
        <dbReference type="PROSITE" id="PS50109"/>
    </source>
</evidence>
<dbReference type="SMART" id="SM00387">
    <property type="entry name" value="HATPase_c"/>
    <property type="match status" value="1"/>
</dbReference>